<dbReference type="Gene3D" id="1.25.10.10">
    <property type="entry name" value="Leucine-rich Repeat Variant"/>
    <property type="match status" value="1"/>
</dbReference>
<dbReference type="EMBL" id="JAVRBK010000006">
    <property type="protein sequence ID" value="KAK5642820.1"/>
    <property type="molecule type" value="Genomic_DNA"/>
</dbReference>
<dbReference type="GO" id="GO:0005737">
    <property type="term" value="C:cytoplasm"/>
    <property type="evidence" value="ECO:0007669"/>
    <property type="project" value="UniProtKB-SubCell"/>
</dbReference>
<protein>
    <recommendedName>
        <fullName evidence="9">Importin N-terminal domain-containing protein</fullName>
    </recommendedName>
</protein>
<comment type="similarity">
    <text evidence="3">Belongs to the importin beta family. Importin beta-1 subfamily.</text>
</comment>
<dbReference type="Proteomes" id="UP001329430">
    <property type="component" value="Chromosome 6"/>
</dbReference>
<evidence type="ECO:0000259" key="9">
    <source>
        <dbReference type="PROSITE" id="PS50166"/>
    </source>
</evidence>
<keyword evidence="11" id="KW-1185">Reference proteome</keyword>
<dbReference type="InterPro" id="IPR058584">
    <property type="entry name" value="IMB1_TNPO1-like_TPR"/>
</dbReference>
<dbReference type="SMART" id="SM00185">
    <property type="entry name" value="ARM"/>
    <property type="match status" value="3"/>
</dbReference>
<dbReference type="InterPro" id="IPR040122">
    <property type="entry name" value="Importin_beta"/>
</dbReference>
<evidence type="ECO:0000256" key="3">
    <source>
        <dbReference type="ARBA" id="ARBA00010907"/>
    </source>
</evidence>
<dbReference type="PANTHER" id="PTHR10527">
    <property type="entry name" value="IMPORTIN BETA"/>
    <property type="match status" value="1"/>
</dbReference>
<dbReference type="SMART" id="SM00913">
    <property type="entry name" value="IBN_N"/>
    <property type="match status" value="1"/>
</dbReference>
<dbReference type="InterPro" id="IPR000225">
    <property type="entry name" value="Armadillo"/>
</dbReference>
<comment type="subcellular location">
    <subcellularLocation>
        <location evidence="2">Cytoplasm</location>
    </subcellularLocation>
    <subcellularLocation>
        <location evidence="1">Nucleus envelope</location>
    </subcellularLocation>
</comment>
<evidence type="ECO:0000256" key="6">
    <source>
        <dbReference type="ARBA" id="ARBA00022737"/>
    </source>
</evidence>
<keyword evidence="8" id="KW-0539">Nucleus</keyword>
<sequence length="1092" mass="122373">MEEIVAKLLVPNSKTIEQGTKELKEAFKKPEAIPALCDVVVGSSNVEVRQTAAVLLRRRLGKKTHWNRIDPEVRKRIKQGMLQALVGENAKTVKNAIAQFIGILGKHEFPNNTWPEVLQFIHTLCGSDSPLDKELGMYALSIMTEISKDSYIVHLDSFAVLFNTTFNSLTNVNCDLAYYTVITMKHLVPIITGHQQMITLYYNLLPRLLEVINAYALDNNPKKECEMLELLEELTEYAVSVIIPHMRLVVELCLSIGGNKEVGDEVKIKAIGVLGWLIRSKSKAMQKEHLIEPVIDAMIKVMSLKPNLDCGENDTQNAEDYYQGDPDEYTPTTIATQTLDMIALHVPPEKVIPAFLSRIEPAIQGNDIYAQKAAYLALAVLAEGCSEYIRKKYLEPLLKCVCGGITSPHLSVRNAALFALGQFAEHLQPEISKYASELLPVLFEHLSGIYKLVQTETPLPSSLDRIFYALETFCENLDQGLEPYMPTLMDRLFTALDPNHWSMQLKKMGFDAVSSAACAVKEGMLPYFPRVLEIINVYVNADPTSENFHVLCDALDCLAAIAQNIGNDNFRPLAQETLQLGMRILDNSADPDNRRAAYALVGALAIVLKEELSPVLPNVVEQMIGTIQSSEGIETMYDEEDKDGVDLYDNSESENDLEEDIEILSSTTDDSEQCKYMVENSYVDEKEQACRTLKELCVNVGPSFLPFLDKSFHEVFKLLNFPQDDMRKAAVDTLQEFCIMLNKVNTEEGKHGLHQALQMFIPKCAEIIRFDEERQVVMCALDAYANLLEELKGDVLVGEGHREAIMNCVIDILNLKTACQDADVETGDGGEDETEAEQDELLLEYAGDVIPKFGRAIKPDDFVLYFPNVLTLIGNRTKKRNSESQRSFSYGTLAECMQPLGMYIEKYLEQLMKLWFAGAKDSSDEVRNNSIYGVGEMVLHGRDCVFPYYGDILQALSSLVTKESHVGTLDNICGALAKLIIANPSLVPLDQVFPAFMDRLPLREDFQENESVVKCFYGLYQQGNTVLRQHLTGVIKVVAHIYANEQTPNDEIKQLVVEFLKTMNRDFNQEFAIAVNSLGSTVTEKLQHVLSS</sequence>
<keyword evidence="7" id="KW-0653">Protein transport</keyword>
<name>A0AAN7V6J1_9COLE</name>
<evidence type="ECO:0000256" key="8">
    <source>
        <dbReference type="ARBA" id="ARBA00023242"/>
    </source>
</evidence>
<keyword evidence="4" id="KW-0813">Transport</keyword>
<dbReference type="GO" id="GO:0005635">
    <property type="term" value="C:nuclear envelope"/>
    <property type="evidence" value="ECO:0007669"/>
    <property type="project" value="UniProtKB-SubCell"/>
</dbReference>
<comment type="caution">
    <text evidence="10">The sequence shown here is derived from an EMBL/GenBank/DDBJ whole genome shotgun (WGS) entry which is preliminary data.</text>
</comment>
<organism evidence="10 11">
    <name type="scientific">Pyrocoelia pectoralis</name>
    <dbReference type="NCBI Taxonomy" id="417401"/>
    <lineage>
        <taxon>Eukaryota</taxon>
        <taxon>Metazoa</taxon>
        <taxon>Ecdysozoa</taxon>
        <taxon>Arthropoda</taxon>
        <taxon>Hexapoda</taxon>
        <taxon>Insecta</taxon>
        <taxon>Pterygota</taxon>
        <taxon>Neoptera</taxon>
        <taxon>Endopterygota</taxon>
        <taxon>Coleoptera</taxon>
        <taxon>Polyphaga</taxon>
        <taxon>Elateriformia</taxon>
        <taxon>Elateroidea</taxon>
        <taxon>Lampyridae</taxon>
        <taxon>Lampyrinae</taxon>
        <taxon>Pyrocoelia</taxon>
    </lineage>
</organism>
<dbReference type="Pfam" id="PF13513">
    <property type="entry name" value="HEAT_EZ"/>
    <property type="match status" value="1"/>
</dbReference>
<dbReference type="PROSITE" id="PS50166">
    <property type="entry name" value="IMPORTIN_B_NT"/>
    <property type="match status" value="1"/>
</dbReference>
<dbReference type="GO" id="GO:0031267">
    <property type="term" value="F:small GTPase binding"/>
    <property type="evidence" value="ECO:0007669"/>
    <property type="project" value="InterPro"/>
</dbReference>
<dbReference type="GO" id="GO:0006606">
    <property type="term" value="P:protein import into nucleus"/>
    <property type="evidence" value="ECO:0007669"/>
    <property type="project" value="InterPro"/>
</dbReference>
<evidence type="ECO:0000313" key="11">
    <source>
        <dbReference type="Proteomes" id="UP001329430"/>
    </source>
</evidence>
<feature type="domain" description="Importin N-terminal" evidence="9">
    <location>
        <begin position="19"/>
        <end position="87"/>
    </location>
</feature>
<keyword evidence="5" id="KW-0963">Cytoplasm</keyword>
<dbReference type="Pfam" id="PF25780">
    <property type="entry name" value="TPR_IPO5"/>
    <property type="match status" value="1"/>
</dbReference>
<evidence type="ECO:0000256" key="7">
    <source>
        <dbReference type="ARBA" id="ARBA00022927"/>
    </source>
</evidence>
<evidence type="ECO:0000256" key="2">
    <source>
        <dbReference type="ARBA" id="ARBA00004496"/>
    </source>
</evidence>
<dbReference type="InterPro" id="IPR016024">
    <property type="entry name" value="ARM-type_fold"/>
</dbReference>
<dbReference type="Pfam" id="PF03810">
    <property type="entry name" value="IBN_N"/>
    <property type="match status" value="1"/>
</dbReference>
<dbReference type="InterPro" id="IPR057672">
    <property type="entry name" value="TPR_IPO4/5"/>
</dbReference>
<dbReference type="Pfam" id="PF25574">
    <property type="entry name" value="TPR_IMB1"/>
    <property type="match status" value="1"/>
</dbReference>
<dbReference type="SUPFAM" id="SSF48371">
    <property type="entry name" value="ARM repeat"/>
    <property type="match status" value="2"/>
</dbReference>
<evidence type="ECO:0000256" key="4">
    <source>
        <dbReference type="ARBA" id="ARBA00022448"/>
    </source>
</evidence>
<reference evidence="10 11" key="1">
    <citation type="journal article" date="2024" name="Insects">
        <title>An Improved Chromosome-Level Genome Assembly of the Firefly Pyrocoelia pectoralis.</title>
        <authorList>
            <person name="Fu X."/>
            <person name="Meyer-Rochow V.B."/>
            <person name="Ballantyne L."/>
            <person name="Zhu X."/>
        </authorList>
    </citation>
    <scope>NUCLEOTIDE SEQUENCE [LARGE SCALE GENOMIC DNA]</scope>
    <source>
        <strain evidence="10">XCY_ONT2</strain>
    </source>
</reference>
<accession>A0AAN7V6J1</accession>
<evidence type="ECO:0000313" key="10">
    <source>
        <dbReference type="EMBL" id="KAK5642820.1"/>
    </source>
</evidence>
<dbReference type="InterPro" id="IPR011989">
    <property type="entry name" value="ARM-like"/>
</dbReference>
<evidence type="ECO:0000256" key="5">
    <source>
        <dbReference type="ARBA" id="ARBA00022490"/>
    </source>
</evidence>
<proteinExistence type="inferred from homology"/>
<gene>
    <name evidence="10" type="ORF">RI129_008987</name>
</gene>
<evidence type="ECO:0000256" key="1">
    <source>
        <dbReference type="ARBA" id="ARBA00004259"/>
    </source>
</evidence>
<dbReference type="AlphaFoldDB" id="A0AAN7V6J1"/>
<dbReference type="InterPro" id="IPR001494">
    <property type="entry name" value="Importin-beta_N"/>
</dbReference>
<keyword evidence="6" id="KW-0677">Repeat</keyword>